<name>A0ACB5TIE5_CANBO</name>
<sequence>MIEISEVEFILYNYDKDCYPILQHYETFTDNKDLNEGGLDNINIKVDIRLIAIVIPTVAINVYSFVKAVFTDPGDVGKLNFSKDSTLENIFNIFPYDEIIFFDYDKNNEVESRDQIQHQRGSCYTCHTKKFARSKHCSACGKCILLMDHHCIWLNNCVGYYNYRYFISFLLTLQVIFVYGGYMLWSILSYAVNDYKTVAKQISLSGSAKGSFKDAENYSQVLLDYFIKLNELIKTQQDDLNQGNRSIFSMFSSTFFTFIRYLKTTWFVMTNSSFVNEVSGILLFFCLFLSPLILLFIVEHFRYIYLGVSTNETLKWEYIKDLLGFHVLFKLEPVQRKGSHQISNDTDKKAVYLIAQRTESDPYRFARLRDIDEIIKVDTFINNKLLAVKSWEDLHNIYDDGFFNNFKNRIFPKKL</sequence>
<proteinExistence type="predicted"/>
<evidence type="ECO:0000313" key="2">
    <source>
        <dbReference type="Proteomes" id="UP001165101"/>
    </source>
</evidence>
<reference evidence="1" key="1">
    <citation type="submission" date="2023-04" db="EMBL/GenBank/DDBJ databases">
        <title>Candida boidinii NBRC 1967.</title>
        <authorList>
            <person name="Ichikawa N."/>
            <person name="Sato H."/>
            <person name="Tonouchi N."/>
        </authorList>
    </citation>
    <scope>NUCLEOTIDE SEQUENCE</scope>
    <source>
        <strain evidence="1">NBRC 1967</strain>
    </source>
</reference>
<accession>A0ACB5TIE5</accession>
<protein>
    <submittedName>
        <fullName evidence="1">Unnamed protein product</fullName>
    </submittedName>
</protein>
<evidence type="ECO:0000313" key="1">
    <source>
        <dbReference type="EMBL" id="GME88131.1"/>
    </source>
</evidence>
<dbReference type="Proteomes" id="UP001165101">
    <property type="component" value="Unassembled WGS sequence"/>
</dbReference>
<organism evidence="1 2">
    <name type="scientific">Candida boidinii</name>
    <name type="common">Yeast</name>
    <dbReference type="NCBI Taxonomy" id="5477"/>
    <lineage>
        <taxon>Eukaryota</taxon>
        <taxon>Fungi</taxon>
        <taxon>Dikarya</taxon>
        <taxon>Ascomycota</taxon>
        <taxon>Saccharomycotina</taxon>
        <taxon>Pichiomycetes</taxon>
        <taxon>Pichiales</taxon>
        <taxon>Pichiaceae</taxon>
        <taxon>Ogataea</taxon>
        <taxon>Ogataea/Candida clade</taxon>
    </lineage>
</organism>
<dbReference type="EMBL" id="BSXV01000222">
    <property type="protein sequence ID" value="GME88131.1"/>
    <property type="molecule type" value="Genomic_DNA"/>
</dbReference>
<comment type="caution">
    <text evidence="1">The sequence shown here is derived from an EMBL/GenBank/DDBJ whole genome shotgun (WGS) entry which is preliminary data.</text>
</comment>
<gene>
    <name evidence="1" type="ORF">Cboi01_000073500</name>
</gene>
<keyword evidence="2" id="KW-1185">Reference proteome</keyword>